<reference evidence="3" key="1">
    <citation type="submission" date="2020-11" db="EMBL/GenBank/DDBJ databases">
        <authorList>
            <person name="Tran Van P."/>
        </authorList>
    </citation>
    <scope>NUCLEOTIDE SEQUENCE</scope>
</reference>
<dbReference type="InterPro" id="IPR015915">
    <property type="entry name" value="Kelch-typ_b-propeller"/>
</dbReference>
<accession>A0A7R9MEB6</accession>
<dbReference type="Pfam" id="PF24681">
    <property type="entry name" value="Kelch_KLHDC2_KLHL20_DRC7"/>
    <property type="match status" value="2"/>
</dbReference>
<dbReference type="AlphaFoldDB" id="A0A7R9MEB6"/>
<dbReference type="EMBL" id="CAJPVJ010015432">
    <property type="protein sequence ID" value="CAG2175820.1"/>
    <property type="molecule type" value="Genomic_DNA"/>
</dbReference>
<dbReference type="PANTHER" id="PTHR46228:SF2">
    <property type="entry name" value="KELCH REPEAT PROTEIN (AFU_ORTHOLOGUE AFUA_4G14350)"/>
    <property type="match status" value="1"/>
</dbReference>
<organism evidence="3">
    <name type="scientific">Oppiella nova</name>
    <dbReference type="NCBI Taxonomy" id="334625"/>
    <lineage>
        <taxon>Eukaryota</taxon>
        <taxon>Metazoa</taxon>
        <taxon>Ecdysozoa</taxon>
        <taxon>Arthropoda</taxon>
        <taxon>Chelicerata</taxon>
        <taxon>Arachnida</taxon>
        <taxon>Acari</taxon>
        <taxon>Acariformes</taxon>
        <taxon>Sarcoptiformes</taxon>
        <taxon>Oribatida</taxon>
        <taxon>Brachypylina</taxon>
        <taxon>Oppioidea</taxon>
        <taxon>Oppiidae</taxon>
        <taxon>Oppiella</taxon>
    </lineage>
</organism>
<sequence length="400" mass="45974">MNEEVLAQRESAGGRIGHMCAFDGQTCLMYVFGGYMGYTDEMQTNYLSSEELWVYDTLIEKWSMRRCTGETSAADIPTGTSGACCLLNGCYIYMFGGYNEEGNSNQLYRLNMRTLKWKLLNPSGNRPLACDKSVCWHYNQRIYIFGGYGCIPDTDDYNYQFVFDPKSHWHYKRGWNNQLVYYDIEGDQWVWPHVEGIAPLPRAAHAAAIVSHQVFIFGGRHQGLRMNDIYSIDMRQMSWNEVMAYDTNESIVPIGRSWHSFTPLSDQQIVLYGGFSQDNRPLSDCWILDIQSMTWISINLPFNKPRLWHSAIASPFGEIILFGGAQQNILNFNNLQNTKDLYSGEIITLRFVPKSLLRLCLDASVLNSQSLQKQWKYLPKHIKRLLDLRKQTLLTNSAGS</sequence>
<proteinExistence type="predicted"/>
<evidence type="ECO:0000313" key="3">
    <source>
        <dbReference type="EMBL" id="CAD7658634.1"/>
    </source>
</evidence>
<keyword evidence="1" id="KW-0880">Kelch repeat</keyword>
<dbReference type="InterPro" id="IPR011043">
    <property type="entry name" value="Gal_Oxase/kelch_b-propeller"/>
</dbReference>
<dbReference type="PANTHER" id="PTHR46228">
    <property type="entry name" value="KELCH DOMAIN-CONTAINING PROTEIN"/>
    <property type="match status" value="1"/>
</dbReference>
<dbReference type="Proteomes" id="UP000728032">
    <property type="component" value="Unassembled WGS sequence"/>
</dbReference>
<evidence type="ECO:0000313" key="4">
    <source>
        <dbReference type="Proteomes" id="UP000728032"/>
    </source>
</evidence>
<keyword evidence="4" id="KW-1185">Reference proteome</keyword>
<keyword evidence="2" id="KW-0677">Repeat</keyword>
<dbReference type="EMBL" id="OC930257">
    <property type="protein sequence ID" value="CAD7658634.1"/>
    <property type="molecule type" value="Genomic_DNA"/>
</dbReference>
<dbReference type="OrthoDB" id="432528at2759"/>
<dbReference type="SUPFAM" id="SSF117281">
    <property type="entry name" value="Kelch motif"/>
    <property type="match status" value="1"/>
</dbReference>
<evidence type="ECO:0000256" key="2">
    <source>
        <dbReference type="ARBA" id="ARBA00022737"/>
    </source>
</evidence>
<gene>
    <name evidence="3" type="ORF">ONB1V03_LOCUS15255</name>
</gene>
<evidence type="ECO:0008006" key="5">
    <source>
        <dbReference type="Google" id="ProtNLM"/>
    </source>
</evidence>
<protein>
    <recommendedName>
        <fullName evidence="5">Kelch domain-containing protein 2</fullName>
    </recommendedName>
</protein>
<dbReference type="SUPFAM" id="SSF50965">
    <property type="entry name" value="Galactose oxidase, central domain"/>
    <property type="match status" value="1"/>
</dbReference>
<evidence type="ECO:0000256" key="1">
    <source>
        <dbReference type="ARBA" id="ARBA00022441"/>
    </source>
</evidence>
<dbReference type="Gene3D" id="2.120.10.80">
    <property type="entry name" value="Kelch-type beta propeller"/>
    <property type="match status" value="3"/>
</dbReference>
<name>A0A7R9MEB6_9ACAR</name>